<dbReference type="SUPFAM" id="SSF51556">
    <property type="entry name" value="Metallo-dependent hydrolases"/>
    <property type="match status" value="1"/>
</dbReference>
<evidence type="ECO:0000256" key="8">
    <source>
        <dbReference type="RuleBase" id="RU366045"/>
    </source>
</evidence>
<dbReference type="Proteomes" id="UP000287166">
    <property type="component" value="Unassembled WGS sequence"/>
</dbReference>
<comment type="caution">
    <text evidence="10">The sequence shown here is derived from an EMBL/GenBank/DDBJ whole genome shotgun (WGS) entry which is preliminary data.</text>
</comment>
<keyword evidence="4" id="KW-0862">Zinc</keyword>
<keyword evidence="3 8" id="KW-0210">Decarboxylase</keyword>
<dbReference type="GO" id="GO:0005829">
    <property type="term" value="C:cytosol"/>
    <property type="evidence" value="ECO:0007669"/>
    <property type="project" value="TreeGrafter"/>
</dbReference>
<evidence type="ECO:0000256" key="3">
    <source>
        <dbReference type="ARBA" id="ARBA00022793"/>
    </source>
</evidence>
<dbReference type="Pfam" id="PF04909">
    <property type="entry name" value="Amidohydro_2"/>
    <property type="match status" value="1"/>
</dbReference>
<sequence>MSAAERQTNCFRRVDVHHHFILDASDKAQRNAEVGFRTPAENLPWTPVVSLRAMDAMGIDFAILSLPPYLPGGDIGPQNRSAAREFNLLAARICKENPSRFGFFACLPKPNDSEGTAVSEIRFAIDELGALGVIVASSYGEGDNATYIGDDGYDLVWEELDRRKAVVFLHGAQTPSSTPFPHPFLGIPITEVPNETFKAAAHLVVTGKKRRFHDVKIILAHLGGSTPSLAPRVAVLSRHMGCPLTREEILEDFKSFYYETALSAHESTLAAMKTFVEPDHILFGTDFPGIHTLVY</sequence>
<dbReference type="InterPro" id="IPR006680">
    <property type="entry name" value="Amidohydro-rel"/>
</dbReference>
<dbReference type="GeneID" id="38776623"/>
<evidence type="ECO:0000313" key="11">
    <source>
        <dbReference type="Proteomes" id="UP000287166"/>
    </source>
</evidence>
<evidence type="ECO:0000256" key="7">
    <source>
        <dbReference type="ARBA" id="ARBA00038889"/>
    </source>
</evidence>
<dbReference type="InterPro" id="IPR032466">
    <property type="entry name" value="Metal_Hydrolase"/>
</dbReference>
<evidence type="ECO:0000313" key="10">
    <source>
        <dbReference type="EMBL" id="GBE79706.1"/>
    </source>
</evidence>
<dbReference type="GO" id="GO:0047596">
    <property type="term" value="F:6-methylsalicylate decarboxylase activity"/>
    <property type="evidence" value="ECO:0007669"/>
    <property type="project" value="UniProtKB-EC"/>
</dbReference>
<evidence type="ECO:0000256" key="6">
    <source>
        <dbReference type="ARBA" id="ARBA00036832"/>
    </source>
</evidence>
<feature type="domain" description="Amidohydrolase-related" evidence="9">
    <location>
        <begin position="14"/>
        <end position="290"/>
    </location>
</feature>
<dbReference type="AlphaFoldDB" id="A0A401GBY8"/>
<comment type="similarity">
    <text evidence="1">Belongs to the metallo-dependent hydrolases superfamily. ACMSD family.</text>
</comment>
<organism evidence="10 11">
    <name type="scientific">Sparassis crispa</name>
    <dbReference type="NCBI Taxonomy" id="139825"/>
    <lineage>
        <taxon>Eukaryota</taxon>
        <taxon>Fungi</taxon>
        <taxon>Dikarya</taxon>
        <taxon>Basidiomycota</taxon>
        <taxon>Agaricomycotina</taxon>
        <taxon>Agaricomycetes</taxon>
        <taxon>Polyporales</taxon>
        <taxon>Sparassidaceae</taxon>
        <taxon>Sparassis</taxon>
    </lineage>
</organism>
<evidence type="ECO:0000256" key="2">
    <source>
        <dbReference type="ARBA" id="ARBA00022723"/>
    </source>
</evidence>
<gene>
    <name evidence="10" type="ORF">SCP_0209070</name>
</gene>
<protein>
    <recommendedName>
        <fullName evidence="7">6-methylsalicylate decarboxylase</fullName>
        <ecNumber evidence="7">4.1.1.52</ecNumber>
    </recommendedName>
</protein>
<evidence type="ECO:0000256" key="5">
    <source>
        <dbReference type="ARBA" id="ARBA00023239"/>
    </source>
</evidence>
<dbReference type="GO" id="GO:0016787">
    <property type="term" value="F:hydrolase activity"/>
    <property type="evidence" value="ECO:0007669"/>
    <property type="project" value="InterPro"/>
</dbReference>
<keyword evidence="11" id="KW-1185">Reference proteome</keyword>
<dbReference type="PANTHER" id="PTHR21240:SF29">
    <property type="entry name" value="AMIDOHYDROLASE-RELATED DOMAIN-CONTAINING PROTEIN"/>
    <property type="match status" value="1"/>
</dbReference>
<dbReference type="Gene3D" id="3.20.20.140">
    <property type="entry name" value="Metal-dependent hydrolases"/>
    <property type="match status" value="1"/>
</dbReference>
<evidence type="ECO:0000256" key="1">
    <source>
        <dbReference type="ARBA" id="ARBA00005871"/>
    </source>
</evidence>
<comment type="catalytic activity">
    <reaction evidence="6">
        <text>6-methylsalicylate + H(+) = 3-methylphenol + CO2</text>
        <dbReference type="Rhea" id="RHEA:23112"/>
        <dbReference type="ChEBI" id="CHEBI:15378"/>
        <dbReference type="ChEBI" id="CHEBI:16526"/>
        <dbReference type="ChEBI" id="CHEBI:17231"/>
        <dbReference type="ChEBI" id="CHEBI:36658"/>
        <dbReference type="EC" id="4.1.1.52"/>
    </reaction>
    <physiologicalReaction direction="left-to-right" evidence="6">
        <dbReference type="Rhea" id="RHEA:23113"/>
    </physiologicalReaction>
</comment>
<dbReference type="OrthoDB" id="2832284at2759"/>
<dbReference type="RefSeq" id="XP_027610619.1">
    <property type="nucleotide sequence ID" value="XM_027754818.1"/>
</dbReference>
<dbReference type="InParanoid" id="A0A401GBY8"/>
<reference evidence="10 11" key="1">
    <citation type="journal article" date="2018" name="Sci. Rep.">
        <title>Genome sequence of the cauliflower mushroom Sparassis crispa (Hanabiratake) and its association with beneficial usage.</title>
        <authorList>
            <person name="Kiyama R."/>
            <person name="Furutani Y."/>
            <person name="Kawaguchi K."/>
            <person name="Nakanishi T."/>
        </authorList>
    </citation>
    <scope>NUCLEOTIDE SEQUENCE [LARGE SCALE GENOMIC DNA]</scope>
</reference>
<dbReference type="GO" id="GO:0019748">
    <property type="term" value="P:secondary metabolic process"/>
    <property type="evidence" value="ECO:0007669"/>
    <property type="project" value="TreeGrafter"/>
</dbReference>
<dbReference type="STRING" id="139825.A0A401GBY8"/>
<keyword evidence="2" id="KW-0479">Metal-binding</keyword>
<evidence type="ECO:0000256" key="4">
    <source>
        <dbReference type="ARBA" id="ARBA00022833"/>
    </source>
</evidence>
<keyword evidence="5 8" id="KW-0456">Lyase</keyword>
<dbReference type="EC" id="4.1.1.52" evidence="7"/>
<proteinExistence type="inferred from homology"/>
<dbReference type="InterPro" id="IPR032465">
    <property type="entry name" value="ACMSD"/>
</dbReference>
<dbReference type="EMBL" id="BFAD01000002">
    <property type="protein sequence ID" value="GBE79706.1"/>
    <property type="molecule type" value="Genomic_DNA"/>
</dbReference>
<evidence type="ECO:0000259" key="9">
    <source>
        <dbReference type="Pfam" id="PF04909"/>
    </source>
</evidence>
<dbReference type="PANTHER" id="PTHR21240">
    <property type="entry name" value="2-AMINO-3-CARBOXYLMUCONATE-6-SEMIALDEHYDE DECARBOXYLASE"/>
    <property type="match status" value="1"/>
</dbReference>
<name>A0A401GBY8_9APHY</name>
<accession>A0A401GBY8</accession>
<dbReference type="GO" id="GO:0046872">
    <property type="term" value="F:metal ion binding"/>
    <property type="evidence" value="ECO:0007669"/>
    <property type="project" value="UniProtKB-KW"/>
</dbReference>